<accession>A0A5D8QDM9</accession>
<gene>
    <name evidence="1" type="primary">yunB</name>
    <name evidence="1" type="ORF">FWJ32_05845</name>
</gene>
<proteinExistence type="predicted"/>
<dbReference type="PIRSF" id="PIRSF021383">
    <property type="entry name" value="YunB"/>
    <property type="match status" value="1"/>
</dbReference>
<reference evidence="1 2" key="1">
    <citation type="submission" date="2019-08" db="EMBL/GenBank/DDBJ databases">
        <title>Calorimonas adulescens gen. nov., sp. nov., an anaerobic thermophilic bacterium from Sakhalin hot spring.</title>
        <authorList>
            <person name="Khomyakova M.A."/>
            <person name="Merkel A.Y."/>
            <person name="Novikov A."/>
            <person name="Bonch-Osmolovskaya E.A."/>
            <person name="Slobodkin A.I."/>
        </authorList>
    </citation>
    <scope>NUCLEOTIDE SEQUENCE [LARGE SCALE GENOMIC DNA]</scope>
    <source>
        <strain evidence="1 2">A05MB</strain>
    </source>
</reference>
<dbReference type="AlphaFoldDB" id="A0A5D8QDM9"/>
<dbReference type="RefSeq" id="WP_149545035.1">
    <property type="nucleotide sequence ID" value="NZ_VTPS01000007.1"/>
</dbReference>
<comment type="caution">
    <text evidence="1">The sequence shown here is derived from an EMBL/GenBank/DDBJ whole genome shotgun (WGS) entry which is preliminary data.</text>
</comment>
<organism evidence="1 2">
    <name type="scientific">Calorimonas adulescens</name>
    <dbReference type="NCBI Taxonomy" id="2606906"/>
    <lineage>
        <taxon>Bacteria</taxon>
        <taxon>Bacillati</taxon>
        <taxon>Bacillota</taxon>
        <taxon>Clostridia</taxon>
        <taxon>Thermoanaerobacterales</taxon>
        <taxon>Thermoanaerobacteraceae</taxon>
        <taxon>Calorimonas</taxon>
    </lineage>
</organism>
<dbReference type="Proteomes" id="UP000322976">
    <property type="component" value="Unassembled WGS sequence"/>
</dbReference>
<dbReference type="InterPro" id="IPR014197">
    <property type="entry name" value="Sporulation_prot_YunB"/>
</dbReference>
<evidence type="ECO:0000313" key="1">
    <source>
        <dbReference type="EMBL" id="TZE82274.1"/>
    </source>
</evidence>
<dbReference type="EMBL" id="VTPS01000007">
    <property type="protein sequence ID" value="TZE82274.1"/>
    <property type="molecule type" value="Genomic_DNA"/>
</dbReference>
<name>A0A5D8QDM9_9THEO</name>
<keyword evidence="2" id="KW-1185">Reference proteome</keyword>
<sequence length="245" mass="27598">MKRRMGFRIHRVHRYRKAGSRIRVNRPLLYFLFTIVLLSAAFLFIEEQIRPTVVAIGQAKARTIATDIINTAAKEALGYDGYKDLFYVITDNNKKVAMVEPNTVKINNLVSNTVNILQNRLNALGTIDSYIYLGSIFNSQLFANLGPKIRLKLYSVGSTSVSYRTTFDKAGINQTRYMLELIVNVRMQVVAPFISDSVDVLNNVPIAEMIIVGDVPQSYIDVNDENVPTTLPYPSPIIPPEIKVK</sequence>
<evidence type="ECO:0000313" key="2">
    <source>
        <dbReference type="Proteomes" id="UP000322976"/>
    </source>
</evidence>
<dbReference type="Pfam" id="PF09560">
    <property type="entry name" value="Spore_YunB"/>
    <property type="match status" value="1"/>
</dbReference>
<protein>
    <submittedName>
        <fullName evidence="1">Sporulation protein YunB</fullName>
    </submittedName>
</protein>
<dbReference type="NCBIfam" id="TIGR02832">
    <property type="entry name" value="spo_yunB"/>
    <property type="match status" value="1"/>
</dbReference>